<reference evidence="1 2" key="1">
    <citation type="submission" date="2024-04" db="EMBL/GenBank/DDBJ databases">
        <title>Tritrichomonas musculus Genome.</title>
        <authorList>
            <person name="Alves-Ferreira E."/>
            <person name="Grigg M."/>
            <person name="Lorenzi H."/>
            <person name="Galac M."/>
        </authorList>
    </citation>
    <scope>NUCLEOTIDE SEQUENCE [LARGE SCALE GENOMIC DNA]</scope>
    <source>
        <strain evidence="1 2">EAF2021</strain>
    </source>
</reference>
<evidence type="ECO:0000313" key="2">
    <source>
        <dbReference type="Proteomes" id="UP001470230"/>
    </source>
</evidence>
<name>A0ABR2HGG0_9EUKA</name>
<dbReference type="Proteomes" id="UP001470230">
    <property type="component" value="Unassembled WGS sequence"/>
</dbReference>
<evidence type="ECO:0000313" key="1">
    <source>
        <dbReference type="EMBL" id="KAK8846490.1"/>
    </source>
</evidence>
<keyword evidence="2" id="KW-1185">Reference proteome</keyword>
<comment type="caution">
    <text evidence="1">The sequence shown here is derived from an EMBL/GenBank/DDBJ whole genome shotgun (WGS) entry which is preliminary data.</text>
</comment>
<organism evidence="1 2">
    <name type="scientific">Tritrichomonas musculus</name>
    <dbReference type="NCBI Taxonomy" id="1915356"/>
    <lineage>
        <taxon>Eukaryota</taxon>
        <taxon>Metamonada</taxon>
        <taxon>Parabasalia</taxon>
        <taxon>Tritrichomonadida</taxon>
        <taxon>Tritrichomonadidae</taxon>
        <taxon>Tritrichomonas</taxon>
    </lineage>
</organism>
<accession>A0ABR2HGG0</accession>
<dbReference type="EMBL" id="JAPFFF010000029">
    <property type="protein sequence ID" value="KAK8846490.1"/>
    <property type="molecule type" value="Genomic_DNA"/>
</dbReference>
<sequence length="396" mass="47297">MNTQEAKCSLKPLIRHNKSMAYKGKKYPIDFRLIKQNSNYFYNSRYQYKNIDDIIIQEDTISITHKTFQDFILACHNESFTIDDSNYFTLYQLSIRYEVPRLESLVNEYIKSHNLNILYKMIQYKFLLQKKFENDLDKNQHSISTENEEKIISSDILKYIDDKEMIELPVPVLYRIFTQSNIFMNEINESNSKKITEFLFKCLNKHKQEASVLFSNLNLKYNRVEFFSRLVKEFPNVFNIRMIDPYFLFDATKDLLNMLDKLIDSYSYSINQISQLLKENKICDLANKIEIMNENIKESKNKIRRNYPQFTEKREKKKRFYEKLIKCAAENNAVIKNFDEKVDGNVLHLACELENLELVKYIISLNKIDITSKTILFVSYSISIIINLSHFNHHEF</sequence>
<evidence type="ECO:0008006" key="3">
    <source>
        <dbReference type="Google" id="ProtNLM"/>
    </source>
</evidence>
<proteinExistence type="predicted"/>
<protein>
    <recommendedName>
        <fullName evidence="3">DUF3447 domain-containing protein</fullName>
    </recommendedName>
</protein>
<gene>
    <name evidence="1" type="ORF">M9Y10_020513</name>
</gene>